<protein>
    <submittedName>
        <fullName evidence="1">Uncharacterized protein</fullName>
    </submittedName>
</protein>
<gene>
    <name evidence="1" type="ORF">CO059_01850</name>
</gene>
<dbReference type="Proteomes" id="UP000228781">
    <property type="component" value="Unassembled WGS sequence"/>
</dbReference>
<dbReference type="EMBL" id="PFSK01000023">
    <property type="protein sequence ID" value="PJC22720.1"/>
    <property type="molecule type" value="Genomic_DNA"/>
</dbReference>
<reference evidence="2" key="1">
    <citation type="submission" date="2017-09" db="EMBL/GenBank/DDBJ databases">
        <title>Depth-based differentiation of microbial function through sediment-hosted aquifers and enrichment of novel symbionts in the deep terrestrial subsurface.</title>
        <authorList>
            <person name="Probst A.J."/>
            <person name="Ladd B."/>
            <person name="Jarett J.K."/>
            <person name="Geller-Mcgrath D.E."/>
            <person name="Sieber C.M.K."/>
            <person name="Emerson J.B."/>
            <person name="Anantharaman K."/>
            <person name="Thomas B.C."/>
            <person name="Malmstrom R."/>
            <person name="Stieglmeier M."/>
            <person name="Klingl A."/>
            <person name="Woyke T."/>
            <person name="Ryan C.M."/>
            <person name="Banfield J.F."/>
        </authorList>
    </citation>
    <scope>NUCLEOTIDE SEQUENCE [LARGE SCALE GENOMIC DNA]</scope>
</reference>
<evidence type="ECO:0000313" key="1">
    <source>
        <dbReference type="EMBL" id="PJC22720.1"/>
    </source>
</evidence>
<proteinExistence type="predicted"/>
<organism evidence="1 2">
    <name type="scientific">candidate division WWE3 bacterium CG_4_9_14_0_2_um_filter_48_10</name>
    <dbReference type="NCBI Taxonomy" id="1975078"/>
    <lineage>
        <taxon>Bacteria</taxon>
        <taxon>Katanobacteria</taxon>
    </lineage>
</organism>
<evidence type="ECO:0000313" key="2">
    <source>
        <dbReference type="Proteomes" id="UP000228781"/>
    </source>
</evidence>
<comment type="caution">
    <text evidence="1">The sequence shown here is derived from an EMBL/GenBank/DDBJ whole genome shotgun (WGS) entry which is preliminary data.</text>
</comment>
<sequence>MVQRLYTVSLQACHTEYKPREVSSVHALIEATEVLQMIAHTSIAILATTKVEAKKQAMQRAKEIFPEEDGWNNHTVSVMEIPDPVVVEAACAISPKV</sequence>
<accession>A0A2M8EJ28</accession>
<dbReference type="AlphaFoldDB" id="A0A2M8EJ28"/>
<name>A0A2M8EJ28_UNCKA</name>